<evidence type="ECO:0000313" key="1">
    <source>
        <dbReference type="EMBL" id="KAA5606352.1"/>
    </source>
</evidence>
<gene>
    <name evidence="1" type="ORF">F1188_05590</name>
</gene>
<dbReference type="AlphaFoldDB" id="A0A5M6IE43"/>
<sequence>MITLQDCFSQVDARPDEILVVARHRRIPAILAVGQVEALLAQPWGGAAICQMILDEHTRAGAQGDVERAEALTVQYDEAHELYVGGSDRRRLPR</sequence>
<name>A0A5M6IE43_9PROT</name>
<dbReference type="RefSeq" id="WP_150061421.1">
    <property type="nucleotide sequence ID" value="NZ_JACHII010000006.1"/>
</dbReference>
<protein>
    <submittedName>
        <fullName evidence="1">Uncharacterized protein</fullName>
    </submittedName>
</protein>
<dbReference type="Proteomes" id="UP000324065">
    <property type="component" value="Unassembled WGS sequence"/>
</dbReference>
<comment type="caution">
    <text evidence="1">The sequence shown here is derived from an EMBL/GenBank/DDBJ whole genome shotgun (WGS) entry which is preliminary data.</text>
</comment>
<evidence type="ECO:0000313" key="2">
    <source>
        <dbReference type="Proteomes" id="UP000324065"/>
    </source>
</evidence>
<reference evidence="1 2" key="1">
    <citation type="submission" date="2019-09" db="EMBL/GenBank/DDBJ databases">
        <title>Genome sequence of Roseospira marina, one of the more divergent members of the non-sulfur purple photosynthetic bacterial family, the Rhodospirillaceae.</title>
        <authorList>
            <person name="Meyer T."/>
            <person name="Kyndt J."/>
        </authorList>
    </citation>
    <scope>NUCLEOTIDE SEQUENCE [LARGE SCALE GENOMIC DNA]</scope>
    <source>
        <strain evidence="1 2">DSM 15113</strain>
    </source>
</reference>
<dbReference type="OrthoDB" id="5625447at2"/>
<accession>A0A5M6IE43</accession>
<organism evidence="1 2">
    <name type="scientific">Roseospira marina</name>
    <dbReference type="NCBI Taxonomy" id="140057"/>
    <lineage>
        <taxon>Bacteria</taxon>
        <taxon>Pseudomonadati</taxon>
        <taxon>Pseudomonadota</taxon>
        <taxon>Alphaproteobacteria</taxon>
        <taxon>Rhodospirillales</taxon>
        <taxon>Rhodospirillaceae</taxon>
        <taxon>Roseospira</taxon>
    </lineage>
</organism>
<dbReference type="EMBL" id="VWPJ01000004">
    <property type="protein sequence ID" value="KAA5606352.1"/>
    <property type="molecule type" value="Genomic_DNA"/>
</dbReference>
<keyword evidence="2" id="KW-1185">Reference proteome</keyword>
<proteinExistence type="predicted"/>